<name>A0A9D5BUL3_9LILI</name>
<evidence type="ECO:0000313" key="2">
    <source>
        <dbReference type="Proteomes" id="UP001085076"/>
    </source>
</evidence>
<protein>
    <submittedName>
        <fullName evidence="1">Uncharacterized protein</fullName>
    </submittedName>
</protein>
<keyword evidence="2" id="KW-1185">Reference proteome</keyword>
<reference evidence="1 2" key="1">
    <citation type="journal article" date="2022" name="Hortic Res">
        <title>The genome of Dioscorea zingiberensis sheds light on the biosynthesis, origin and evolution of the medicinally important diosgenin saponins.</title>
        <authorList>
            <person name="Li Y."/>
            <person name="Tan C."/>
            <person name="Li Z."/>
            <person name="Guo J."/>
            <person name="Li S."/>
            <person name="Chen X."/>
            <person name="Wang C."/>
            <person name="Dai X."/>
            <person name="Yang H."/>
            <person name="Song W."/>
            <person name="Hou L."/>
            <person name="Xu J."/>
            <person name="Tong Z."/>
            <person name="Xu A."/>
            <person name="Yuan X."/>
            <person name="Wang W."/>
            <person name="Yang Q."/>
            <person name="Chen L."/>
            <person name="Sun Z."/>
            <person name="Wang K."/>
            <person name="Pan B."/>
            <person name="Chen J."/>
            <person name="Bao Y."/>
            <person name="Liu F."/>
            <person name="Qi X."/>
            <person name="Gang D.R."/>
            <person name="Wen J."/>
            <person name="Li J."/>
        </authorList>
    </citation>
    <scope>NUCLEOTIDE SEQUENCE [LARGE SCALE GENOMIC DNA]</scope>
    <source>
        <strain evidence="1">Dzin_1.0</strain>
    </source>
</reference>
<dbReference type="OrthoDB" id="1918435at2759"/>
<dbReference type="GO" id="GO:0004866">
    <property type="term" value="F:endopeptidase inhibitor activity"/>
    <property type="evidence" value="ECO:0007669"/>
    <property type="project" value="InterPro"/>
</dbReference>
<dbReference type="PRINTS" id="PR00291">
    <property type="entry name" value="KUNITZINHBTR"/>
</dbReference>
<proteinExistence type="predicted"/>
<sequence>MPCLLYKPNNPFHLSMHITTPFKTMKLIIPFTIILILSTLIVTASAATAVLDTEGKTVRTGVQYYIRPAARDVAGGLILASRNGSCPLDVGQARSGADLGSPLTFSPVNPKAKTVNLATDINIQFEVGTICVQSTVWRLTGPQEGTGRYYVTSGGVKGNPGIDTLDNWFKIEEFMGTYYKLSFCPTVCDTCKPLCGDLGIVIENGQRWLVFSTDRPFPFEFVKA</sequence>
<dbReference type="Pfam" id="PF00197">
    <property type="entry name" value="Kunitz_legume"/>
    <property type="match status" value="1"/>
</dbReference>
<dbReference type="InterPro" id="IPR011065">
    <property type="entry name" value="Kunitz_inhibitor_STI-like_sf"/>
</dbReference>
<dbReference type="CDD" id="cd23375">
    <property type="entry name" value="beta-trefoil_STI_VvMLP-like"/>
    <property type="match status" value="1"/>
</dbReference>
<gene>
    <name evidence="1" type="ORF">J5N97_001208</name>
</gene>
<dbReference type="Gene3D" id="2.80.10.50">
    <property type="match status" value="1"/>
</dbReference>
<organism evidence="1 2">
    <name type="scientific">Dioscorea zingiberensis</name>
    <dbReference type="NCBI Taxonomy" id="325984"/>
    <lineage>
        <taxon>Eukaryota</taxon>
        <taxon>Viridiplantae</taxon>
        <taxon>Streptophyta</taxon>
        <taxon>Embryophyta</taxon>
        <taxon>Tracheophyta</taxon>
        <taxon>Spermatophyta</taxon>
        <taxon>Magnoliopsida</taxon>
        <taxon>Liliopsida</taxon>
        <taxon>Dioscoreales</taxon>
        <taxon>Dioscoreaceae</taxon>
        <taxon>Dioscorea</taxon>
    </lineage>
</organism>
<dbReference type="PROSITE" id="PS00283">
    <property type="entry name" value="SOYBEAN_KUNITZ"/>
    <property type="match status" value="1"/>
</dbReference>
<dbReference type="PANTHER" id="PTHR33107:SF5">
    <property type="entry name" value="KUNITZ TRYPSIN INHIBITOR 5"/>
    <property type="match status" value="1"/>
</dbReference>
<dbReference type="SMART" id="SM00452">
    <property type="entry name" value="STI"/>
    <property type="match status" value="1"/>
</dbReference>
<dbReference type="Proteomes" id="UP001085076">
    <property type="component" value="Unassembled WGS sequence"/>
</dbReference>
<evidence type="ECO:0000313" key="1">
    <source>
        <dbReference type="EMBL" id="KAJ0960910.1"/>
    </source>
</evidence>
<dbReference type="EMBL" id="JAGGNH010000053">
    <property type="protein sequence ID" value="KAJ0960910.1"/>
    <property type="molecule type" value="Genomic_DNA"/>
</dbReference>
<dbReference type="SUPFAM" id="SSF50386">
    <property type="entry name" value="STI-like"/>
    <property type="match status" value="1"/>
</dbReference>
<dbReference type="AlphaFoldDB" id="A0A9D5BUL3"/>
<comment type="caution">
    <text evidence="1">The sequence shown here is derived from an EMBL/GenBank/DDBJ whole genome shotgun (WGS) entry which is preliminary data.</text>
</comment>
<dbReference type="InterPro" id="IPR002160">
    <property type="entry name" value="Prot_inh_Kunz-lg"/>
</dbReference>
<dbReference type="PANTHER" id="PTHR33107">
    <property type="entry name" value="KUNITZ TRYPSIN INHIBITOR 2"/>
    <property type="match status" value="1"/>
</dbReference>
<accession>A0A9D5BUL3</accession>